<keyword evidence="10" id="KW-1185">Reference proteome</keyword>
<dbReference type="EC" id="2.6.1.-" evidence="6"/>
<dbReference type="InterPro" id="IPR050596">
    <property type="entry name" value="AspAT/PAT-like"/>
</dbReference>
<dbReference type="AlphaFoldDB" id="A0A261FLR4"/>
<evidence type="ECO:0000313" key="9">
    <source>
        <dbReference type="EMBL" id="OZG60130.1"/>
    </source>
</evidence>
<accession>A0A261FLR4</accession>
<dbReference type="InterPro" id="IPR004838">
    <property type="entry name" value="NHTrfase_class1_PyrdxlP-BS"/>
</dbReference>
<dbReference type="PROSITE" id="PS00105">
    <property type="entry name" value="AA_TRANSFER_CLASS_1"/>
    <property type="match status" value="1"/>
</dbReference>
<sequence>MQQQSVVSRPKSSEASLSRMPVAFESSLVVQSSATVSEPKSAVTPGASRGKASGEASDAPAAAASGVNPPLSPAALAIPRSGIRDVFDRVEQVPDAISLTVGEPSATAAPHIVEAACEAARAGHTRYTNVLGIPEYRRAVAEYSARVKGISYDPECEIQAVDGATIGLYLALAAVVAPGDEVIIPSPYFTSYDAEVMLVGGRPVTVALRPENGMRINAADIEAAITPRTRAVIINSPGNPTGAVTSAAEMARIAEVCTRRGIWAIADEVYHPFVFADDDMRDTDDVRNAAGKSAVAPSIAAVPGMKERTIVVESLSKTYAMTGWRIGYLLAPENVIEQTGKIAELMHSSVNSLSQYAGVAALTGPQDHVAAMREEYRAKRQIVLDGLSDCPVLRLVRPQGAFYAFVDVRLTGLDSDEFSRRLLDEERVAVVPGEAFGGAGRGFVRLSYAGDADDLREGVARLRAFAERVWNPITGRHSASYHPVAVMA</sequence>
<feature type="region of interest" description="Disordered" evidence="7">
    <location>
        <begin position="31"/>
        <end position="66"/>
    </location>
</feature>
<proteinExistence type="inferred from homology"/>
<feature type="compositionally biased region" description="Low complexity" evidence="7">
    <location>
        <begin position="53"/>
        <end position="65"/>
    </location>
</feature>
<dbReference type="InterPro" id="IPR015421">
    <property type="entry name" value="PyrdxlP-dep_Trfase_major"/>
</dbReference>
<keyword evidence="4 6" id="KW-0808">Transferase</keyword>
<dbReference type="CDD" id="cd00609">
    <property type="entry name" value="AAT_like"/>
    <property type="match status" value="1"/>
</dbReference>
<protein>
    <recommendedName>
        <fullName evidence="6">Aminotransferase</fullName>
        <ecNumber evidence="6">2.6.1.-</ecNumber>
    </recommendedName>
</protein>
<dbReference type="InterPro" id="IPR004839">
    <property type="entry name" value="Aminotransferase_I/II_large"/>
</dbReference>
<dbReference type="Proteomes" id="UP000216871">
    <property type="component" value="Unassembled WGS sequence"/>
</dbReference>
<dbReference type="GO" id="GO:0030170">
    <property type="term" value="F:pyridoxal phosphate binding"/>
    <property type="evidence" value="ECO:0007669"/>
    <property type="project" value="InterPro"/>
</dbReference>
<dbReference type="Gene3D" id="3.90.1150.10">
    <property type="entry name" value="Aspartate Aminotransferase, domain 1"/>
    <property type="match status" value="1"/>
</dbReference>
<evidence type="ECO:0000256" key="7">
    <source>
        <dbReference type="SAM" id="MobiDB-lite"/>
    </source>
</evidence>
<dbReference type="Pfam" id="PF00155">
    <property type="entry name" value="Aminotran_1_2"/>
    <property type="match status" value="1"/>
</dbReference>
<evidence type="ECO:0000256" key="6">
    <source>
        <dbReference type="RuleBase" id="RU000481"/>
    </source>
</evidence>
<organism evidence="9 10">
    <name type="scientific">Bifidobacterium myosotis</name>
    <dbReference type="NCBI Taxonomy" id="1630166"/>
    <lineage>
        <taxon>Bacteria</taxon>
        <taxon>Bacillati</taxon>
        <taxon>Actinomycetota</taxon>
        <taxon>Actinomycetes</taxon>
        <taxon>Bifidobacteriales</taxon>
        <taxon>Bifidobacteriaceae</taxon>
        <taxon>Bifidobacterium</taxon>
    </lineage>
</organism>
<comment type="caution">
    <text evidence="9">The sequence shown here is derived from an EMBL/GenBank/DDBJ whole genome shotgun (WGS) entry which is preliminary data.</text>
</comment>
<evidence type="ECO:0000256" key="5">
    <source>
        <dbReference type="ARBA" id="ARBA00022898"/>
    </source>
</evidence>
<comment type="cofactor">
    <cofactor evidence="1 6">
        <name>pyridoxal 5'-phosphate</name>
        <dbReference type="ChEBI" id="CHEBI:597326"/>
    </cofactor>
</comment>
<dbReference type="FunFam" id="3.40.640.10:FF:000033">
    <property type="entry name" value="Aspartate aminotransferase"/>
    <property type="match status" value="1"/>
</dbReference>
<keyword evidence="3 6" id="KW-0032">Aminotransferase</keyword>
<evidence type="ECO:0000256" key="1">
    <source>
        <dbReference type="ARBA" id="ARBA00001933"/>
    </source>
</evidence>
<feature type="domain" description="Aminotransferase class I/classII large" evidence="8">
    <location>
        <begin position="95"/>
        <end position="462"/>
    </location>
</feature>
<dbReference type="InterPro" id="IPR015422">
    <property type="entry name" value="PyrdxlP-dep_Trfase_small"/>
</dbReference>
<gene>
    <name evidence="9" type="ORF">BMYO_0951</name>
</gene>
<evidence type="ECO:0000313" key="10">
    <source>
        <dbReference type="Proteomes" id="UP000216871"/>
    </source>
</evidence>
<reference evidence="9 10" key="1">
    <citation type="journal article" date="2017" name="BMC Genomics">
        <title>Comparative genomic and phylogenomic analyses of the Bifidobacteriaceae family.</title>
        <authorList>
            <person name="Lugli G.A."/>
            <person name="Milani C."/>
            <person name="Turroni F."/>
            <person name="Duranti S."/>
            <person name="Mancabelli L."/>
            <person name="Mangifesta M."/>
            <person name="Ferrario C."/>
            <person name="Modesto M."/>
            <person name="Mattarelli P."/>
            <person name="Jiri K."/>
            <person name="van Sinderen D."/>
            <person name="Ventura M."/>
        </authorList>
    </citation>
    <scope>NUCLEOTIDE SEQUENCE [LARGE SCALE GENOMIC DNA]</scope>
    <source>
        <strain evidence="9 10">DSM 100196</strain>
    </source>
</reference>
<comment type="similarity">
    <text evidence="2 6">Belongs to the class-I pyridoxal-phosphate-dependent aminotransferase family.</text>
</comment>
<dbReference type="EMBL" id="MWWW01000009">
    <property type="protein sequence ID" value="OZG60130.1"/>
    <property type="molecule type" value="Genomic_DNA"/>
</dbReference>
<evidence type="ECO:0000256" key="4">
    <source>
        <dbReference type="ARBA" id="ARBA00022679"/>
    </source>
</evidence>
<dbReference type="GO" id="GO:0006520">
    <property type="term" value="P:amino acid metabolic process"/>
    <property type="evidence" value="ECO:0007669"/>
    <property type="project" value="InterPro"/>
</dbReference>
<name>A0A261FLR4_9BIFI</name>
<keyword evidence="5" id="KW-0663">Pyridoxal phosphate</keyword>
<dbReference type="SUPFAM" id="SSF53383">
    <property type="entry name" value="PLP-dependent transferases"/>
    <property type="match status" value="1"/>
</dbReference>
<evidence type="ECO:0000256" key="3">
    <source>
        <dbReference type="ARBA" id="ARBA00022576"/>
    </source>
</evidence>
<dbReference type="Gene3D" id="3.40.640.10">
    <property type="entry name" value="Type I PLP-dependent aspartate aminotransferase-like (Major domain)"/>
    <property type="match status" value="1"/>
</dbReference>
<evidence type="ECO:0000256" key="2">
    <source>
        <dbReference type="ARBA" id="ARBA00007441"/>
    </source>
</evidence>
<dbReference type="GO" id="GO:0008483">
    <property type="term" value="F:transaminase activity"/>
    <property type="evidence" value="ECO:0007669"/>
    <property type="project" value="UniProtKB-KW"/>
</dbReference>
<dbReference type="InterPro" id="IPR015424">
    <property type="entry name" value="PyrdxlP-dep_Trfase"/>
</dbReference>
<evidence type="ECO:0000259" key="8">
    <source>
        <dbReference type="Pfam" id="PF00155"/>
    </source>
</evidence>
<dbReference type="PANTHER" id="PTHR46383">
    <property type="entry name" value="ASPARTATE AMINOTRANSFERASE"/>
    <property type="match status" value="1"/>
</dbReference>